<reference evidence="1 2" key="1">
    <citation type="submission" date="2021-06" db="EMBL/GenBank/DDBJ databases">
        <title>Caerostris extrusa draft genome.</title>
        <authorList>
            <person name="Kono N."/>
            <person name="Arakawa K."/>
        </authorList>
    </citation>
    <scope>NUCLEOTIDE SEQUENCE [LARGE SCALE GENOMIC DNA]</scope>
</reference>
<dbReference type="Proteomes" id="UP001054945">
    <property type="component" value="Unassembled WGS sequence"/>
</dbReference>
<sequence length="207" mass="23671">MGEGLTSCNGCHSKSSLQMRRDSFYDSRFALSEERLCSDRFLLPSLPLPSNSPWRNALFPKRKTKQSSHSPATSCPALFQGVLSFNPSPVVSTEELYSHNTYECWDLNHAPRWLSYERSNLSPSYPNYHAHSTSEACAAVFKRFPCHDFGREASFCDVFLRGRDFMIHQIRITQAIRTVTRVTICLSRNILSQQGLEDLKNSWNIII</sequence>
<evidence type="ECO:0008006" key="3">
    <source>
        <dbReference type="Google" id="ProtNLM"/>
    </source>
</evidence>
<accession>A0AAV4TGA3</accession>
<comment type="caution">
    <text evidence="1">The sequence shown here is derived from an EMBL/GenBank/DDBJ whole genome shotgun (WGS) entry which is preliminary data.</text>
</comment>
<protein>
    <recommendedName>
        <fullName evidence="3">tRNA pseudouridine synthase</fullName>
    </recommendedName>
</protein>
<dbReference type="AlphaFoldDB" id="A0AAV4TGA3"/>
<evidence type="ECO:0000313" key="1">
    <source>
        <dbReference type="EMBL" id="GIY43827.1"/>
    </source>
</evidence>
<gene>
    <name evidence="1" type="ORF">CEXT_212761</name>
</gene>
<keyword evidence="2" id="KW-1185">Reference proteome</keyword>
<evidence type="ECO:0000313" key="2">
    <source>
        <dbReference type="Proteomes" id="UP001054945"/>
    </source>
</evidence>
<name>A0AAV4TGA3_CAEEX</name>
<organism evidence="1 2">
    <name type="scientific">Caerostris extrusa</name>
    <name type="common">Bark spider</name>
    <name type="synonym">Caerostris bankana</name>
    <dbReference type="NCBI Taxonomy" id="172846"/>
    <lineage>
        <taxon>Eukaryota</taxon>
        <taxon>Metazoa</taxon>
        <taxon>Ecdysozoa</taxon>
        <taxon>Arthropoda</taxon>
        <taxon>Chelicerata</taxon>
        <taxon>Arachnida</taxon>
        <taxon>Araneae</taxon>
        <taxon>Araneomorphae</taxon>
        <taxon>Entelegynae</taxon>
        <taxon>Araneoidea</taxon>
        <taxon>Araneidae</taxon>
        <taxon>Caerostris</taxon>
    </lineage>
</organism>
<proteinExistence type="predicted"/>
<dbReference type="EMBL" id="BPLR01011042">
    <property type="protein sequence ID" value="GIY43827.1"/>
    <property type="molecule type" value="Genomic_DNA"/>
</dbReference>